<comment type="caution">
    <text evidence="2">The sequence shown here is derived from an EMBL/GenBank/DDBJ whole genome shotgun (WGS) entry which is preliminary data.</text>
</comment>
<feature type="region of interest" description="Disordered" evidence="1">
    <location>
        <begin position="1"/>
        <end position="34"/>
    </location>
</feature>
<accession>A0A3L6QF78</accession>
<name>A0A3L6QF78_PANMI</name>
<gene>
    <name evidence="2" type="ORF">C2845_PM12G15990</name>
</gene>
<dbReference type="OrthoDB" id="708528at2759"/>
<reference evidence="3" key="1">
    <citation type="journal article" date="2019" name="Nat. Commun.">
        <title>The genome of broomcorn millet.</title>
        <authorList>
            <person name="Zou C."/>
            <person name="Miki D."/>
            <person name="Li D."/>
            <person name="Tang Q."/>
            <person name="Xiao L."/>
            <person name="Rajput S."/>
            <person name="Deng P."/>
            <person name="Jia W."/>
            <person name="Huang R."/>
            <person name="Zhang M."/>
            <person name="Sun Y."/>
            <person name="Hu J."/>
            <person name="Fu X."/>
            <person name="Schnable P.S."/>
            <person name="Li F."/>
            <person name="Zhang H."/>
            <person name="Feng B."/>
            <person name="Zhu X."/>
            <person name="Liu R."/>
            <person name="Schnable J.C."/>
            <person name="Zhu J.-K."/>
            <person name="Zhang H."/>
        </authorList>
    </citation>
    <scope>NUCLEOTIDE SEQUENCE [LARGE SCALE GENOMIC DNA]</scope>
</reference>
<sequence length="195" mass="22379">MAAPGGRGHGRREGGASHPEPTITWPRTFGPDEYEPPLPQFPLSHRDEFVDGAELRPYNYRRDVWPKCHDNKLCVRRSYYDDGNCHYERWVDPNNLYHTQEYNQYLKFKIQDPERKVEGLEDDLKAVVPYPRITSLSPDPLCPDFWCKCPYHMKKNQPPPNPPSLGGGQGPSRYSGGGGGYDRAGPSQYSQSQYY</sequence>
<feature type="compositionally biased region" description="Gly residues" evidence="1">
    <location>
        <begin position="165"/>
        <end position="182"/>
    </location>
</feature>
<feature type="region of interest" description="Disordered" evidence="1">
    <location>
        <begin position="157"/>
        <end position="195"/>
    </location>
</feature>
<protein>
    <submittedName>
        <fullName evidence="2">Uncharacterized protein</fullName>
    </submittedName>
</protein>
<evidence type="ECO:0000313" key="2">
    <source>
        <dbReference type="EMBL" id="RLM78587.1"/>
    </source>
</evidence>
<evidence type="ECO:0000256" key="1">
    <source>
        <dbReference type="SAM" id="MobiDB-lite"/>
    </source>
</evidence>
<dbReference type="Proteomes" id="UP000275267">
    <property type="component" value="Unassembled WGS sequence"/>
</dbReference>
<dbReference type="EMBL" id="PQIB02000012">
    <property type="protein sequence ID" value="RLM78587.1"/>
    <property type="molecule type" value="Genomic_DNA"/>
</dbReference>
<dbReference type="AlphaFoldDB" id="A0A3L6QF78"/>
<evidence type="ECO:0000313" key="3">
    <source>
        <dbReference type="Proteomes" id="UP000275267"/>
    </source>
</evidence>
<keyword evidence="3" id="KW-1185">Reference proteome</keyword>
<proteinExistence type="predicted"/>
<organism evidence="2 3">
    <name type="scientific">Panicum miliaceum</name>
    <name type="common">Proso millet</name>
    <name type="synonym">Broomcorn millet</name>
    <dbReference type="NCBI Taxonomy" id="4540"/>
    <lineage>
        <taxon>Eukaryota</taxon>
        <taxon>Viridiplantae</taxon>
        <taxon>Streptophyta</taxon>
        <taxon>Embryophyta</taxon>
        <taxon>Tracheophyta</taxon>
        <taxon>Spermatophyta</taxon>
        <taxon>Magnoliopsida</taxon>
        <taxon>Liliopsida</taxon>
        <taxon>Poales</taxon>
        <taxon>Poaceae</taxon>
        <taxon>PACMAD clade</taxon>
        <taxon>Panicoideae</taxon>
        <taxon>Panicodae</taxon>
        <taxon>Paniceae</taxon>
        <taxon>Panicinae</taxon>
        <taxon>Panicum</taxon>
        <taxon>Panicum sect. Panicum</taxon>
    </lineage>
</organism>